<dbReference type="InterPro" id="IPR023214">
    <property type="entry name" value="HAD_sf"/>
</dbReference>
<dbReference type="SUPFAM" id="SSF56784">
    <property type="entry name" value="HAD-like"/>
    <property type="match status" value="1"/>
</dbReference>
<reference evidence="1 2" key="1">
    <citation type="submission" date="2024-03" db="EMBL/GenBank/DDBJ databases">
        <title>Human intestinal bacterial collection.</title>
        <authorList>
            <person name="Pauvert C."/>
            <person name="Hitch T.C.A."/>
            <person name="Clavel T."/>
        </authorList>
    </citation>
    <scope>NUCLEOTIDE SEQUENCE [LARGE SCALE GENOMIC DNA]</scope>
    <source>
        <strain evidence="1 2">CLA-AA-H95</strain>
    </source>
</reference>
<evidence type="ECO:0000313" key="1">
    <source>
        <dbReference type="EMBL" id="MEQ2357839.1"/>
    </source>
</evidence>
<dbReference type="InterPro" id="IPR050155">
    <property type="entry name" value="HAD-like_hydrolase_sf"/>
</dbReference>
<dbReference type="RefSeq" id="WP_022214353.1">
    <property type="nucleotide sequence ID" value="NZ_JBBMEI010000012.1"/>
</dbReference>
<dbReference type="InterPro" id="IPR036412">
    <property type="entry name" value="HAD-like_sf"/>
</dbReference>
<dbReference type="PANTHER" id="PTHR43434:SF20">
    <property type="entry name" value="5'-NUCLEOTIDASE"/>
    <property type="match status" value="1"/>
</dbReference>
<dbReference type="Proteomes" id="UP001446032">
    <property type="component" value="Unassembled WGS sequence"/>
</dbReference>
<dbReference type="SFLD" id="SFLDS00003">
    <property type="entry name" value="Haloacid_Dehalogenase"/>
    <property type="match status" value="1"/>
</dbReference>
<dbReference type="Pfam" id="PF13419">
    <property type="entry name" value="HAD_2"/>
    <property type="match status" value="1"/>
</dbReference>
<keyword evidence="2" id="KW-1185">Reference proteome</keyword>
<dbReference type="InterPro" id="IPR041492">
    <property type="entry name" value="HAD_2"/>
</dbReference>
<keyword evidence="1" id="KW-0378">Hydrolase</keyword>
<dbReference type="PANTHER" id="PTHR43434">
    <property type="entry name" value="PHOSPHOGLYCOLATE PHOSPHATASE"/>
    <property type="match status" value="1"/>
</dbReference>
<sequence length="215" mass="24347">MYKAIFFDLDGTLTESGEGITKSVQYALEKIGKPEEDLEKLKVFVGPPLMEQFMKYAGVDEATGRKAVEFYRERYEVKGIYENHPYEGVEEMLQELKRKGYILAVASSKPEYYVTQILDYFKLSSYFDVVVGSEMNGARTSKSEVIEEALKRINMSDKRNEVLMVGDKEHDVLGARAAGLDCVAVAYGYGTQEELTEANPLKIVDSVDELLHFFD</sequence>
<comment type="caution">
    <text evidence="1">The sequence shown here is derived from an EMBL/GenBank/DDBJ whole genome shotgun (WGS) entry which is preliminary data.</text>
</comment>
<protein>
    <submittedName>
        <fullName evidence="1">HAD-IA family hydrolase</fullName>
    </submittedName>
</protein>
<dbReference type="InterPro" id="IPR006439">
    <property type="entry name" value="HAD-SF_hydro_IA"/>
</dbReference>
<proteinExistence type="predicted"/>
<dbReference type="InterPro" id="IPR023198">
    <property type="entry name" value="PGP-like_dom2"/>
</dbReference>
<dbReference type="Gene3D" id="3.40.50.1000">
    <property type="entry name" value="HAD superfamily/HAD-like"/>
    <property type="match status" value="1"/>
</dbReference>
<gene>
    <name evidence="1" type="ORF">WMO75_05695</name>
</gene>
<organism evidence="1 2">
    <name type="scientific">Blautia intestinihominis</name>
    <dbReference type="NCBI Taxonomy" id="3133152"/>
    <lineage>
        <taxon>Bacteria</taxon>
        <taxon>Bacillati</taxon>
        <taxon>Bacillota</taxon>
        <taxon>Clostridia</taxon>
        <taxon>Lachnospirales</taxon>
        <taxon>Lachnospiraceae</taxon>
        <taxon>Blautia</taxon>
    </lineage>
</organism>
<dbReference type="SFLD" id="SFLDG01129">
    <property type="entry name" value="C1.5:_HAD__Beta-PGM__Phosphata"/>
    <property type="match status" value="1"/>
</dbReference>
<dbReference type="Gene3D" id="1.10.150.240">
    <property type="entry name" value="Putative phosphatase, domain 2"/>
    <property type="match status" value="1"/>
</dbReference>
<dbReference type="EMBL" id="JBBMEI010000012">
    <property type="protein sequence ID" value="MEQ2357839.1"/>
    <property type="molecule type" value="Genomic_DNA"/>
</dbReference>
<dbReference type="GO" id="GO:0016787">
    <property type="term" value="F:hydrolase activity"/>
    <property type="evidence" value="ECO:0007669"/>
    <property type="project" value="UniProtKB-KW"/>
</dbReference>
<dbReference type="SFLD" id="SFLDG01135">
    <property type="entry name" value="C1.5.6:_HAD__Beta-PGM__Phospha"/>
    <property type="match status" value="1"/>
</dbReference>
<dbReference type="NCBIfam" id="TIGR01549">
    <property type="entry name" value="HAD-SF-IA-v1"/>
    <property type="match status" value="1"/>
</dbReference>
<name>A0ABV1ALK2_9FIRM</name>
<accession>A0ABV1ALK2</accession>
<evidence type="ECO:0000313" key="2">
    <source>
        <dbReference type="Proteomes" id="UP001446032"/>
    </source>
</evidence>